<proteinExistence type="predicted"/>
<evidence type="ECO:0000313" key="1">
    <source>
        <dbReference type="EMBL" id="QEX39848.1"/>
    </source>
</evidence>
<protein>
    <submittedName>
        <fullName evidence="2">DUF1736 domain-containing protein</fullName>
    </submittedName>
</protein>
<evidence type="ECO:0000313" key="3">
    <source>
        <dbReference type="Proteomes" id="UP000293637"/>
    </source>
</evidence>
<keyword evidence="4" id="KW-1185">Reference proteome</keyword>
<reference evidence="2 3" key="1">
    <citation type="journal article" date="2019" name="Sci. Transl. Med.">
        <title>Quorum sensing between bacterial species on the skin protects against epidermal injury in atopic dermatitis.</title>
        <authorList>
            <person name="Williams M.R."/>
        </authorList>
    </citation>
    <scope>NUCLEOTIDE SEQUENCE [LARGE SCALE GENOMIC DNA]</scope>
    <source>
        <strain evidence="2 3">E7</strain>
    </source>
</reference>
<name>A0A4Q9WA33_STALU</name>
<dbReference type="EMBL" id="SCHB01000005">
    <property type="protein sequence ID" value="TBW71987.1"/>
    <property type="molecule type" value="Genomic_DNA"/>
</dbReference>
<dbReference type="AlphaFoldDB" id="A0A4Q9WA33"/>
<dbReference type="Proteomes" id="UP000325462">
    <property type="component" value="Chromosome"/>
</dbReference>
<sequence>MLSASLRFFFANFSPFFSIYSGSFSFAIFFNSRLLSCSCFLSITNSLTSVALLATVLDARDVAAVTFLTSE</sequence>
<dbReference type="EMBL" id="CP041722">
    <property type="protein sequence ID" value="QEX39848.1"/>
    <property type="molecule type" value="Genomic_DNA"/>
</dbReference>
<organism evidence="2 3">
    <name type="scientific">Staphylococcus lugdunensis</name>
    <dbReference type="NCBI Taxonomy" id="28035"/>
    <lineage>
        <taxon>Bacteria</taxon>
        <taxon>Bacillati</taxon>
        <taxon>Bacillota</taxon>
        <taxon>Bacilli</taxon>
        <taxon>Bacillales</taxon>
        <taxon>Staphylococcaceae</taxon>
        <taxon>Staphylococcus</taxon>
    </lineage>
</organism>
<gene>
    <name evidence="2" type="ORF">EQ812_09095</name>
    <name evidence="1" type="ORF">FO454_11880</name>
</gene>
<evidence type="ECO:0000313" key="4">
    <source>
        <dbReference type="Proteomes" id="UP000325462"/>
    </source>
</evidence>
<evidence type="ECO:0000313" key="2">
    <source>
        <dbReference type="EMBL" id="TBW71987.1"/>
    </source>
</evidence>
<dbReference type="Proteomes" id="UP000293637">
    <property type="component" value="Unassembled WGS sequence"/>
</dbReference>
<reference evidence="1 4" key="2">
    <citation type="submission" date="2019-07" db="EMBL/GenBank/DDBJ databases">
        <title>Comparative genome analysis of staphylococcus lugdunensis shows clonal complex-dependent diversity of the putative virulence factor, ess/type vii locus.</title>
        <authorList>
            <person name="Lebeurre J."/>
            <person name="Dahyot S."/>
            <person name="Diene S."/>
            <person name="Paulay A."/>
            <person name="Aubourg M."/>
            <person name="Argemi X."/>
            <person name="Giard J.-C."/>
            <person name="Tournier I."/>
            <person name="Francois P."/>
            <person name="Pestel-Caron M."/>
        </authorList>
    </citation>
    <scope>NUCLEOTIDE SEQUENCE [LARGE SCALE GENOMIC DNA]</scope>
    <source>
        <strain evidence="1 4">SL13</strain>
    </source>
</reference>
<accession>A0A4Q9WA33</accession>